<reference evidence="4 5" key="1">
    <citation type="submission" date="2018-02" db="EMBL/GenBank/DDBJ databases">
        <title>Comparative genomes isolates from brazilian mangrove.</title>
        <authorList>
            <person name="Araujo J.E."/>
            <person name="Taketani R.G."/>
            <person name="Silva M.C.P."/>
            <person name="Loureco M.V."/>
            <person name="Andreote F.D."/>
        </authorList>
    </citation>
    <scope>NUCLEOTIDE SEQUENCE [LARGE SCALE GENOMIC DNA]</scope>
    <source>
        <strain evidence="4 5">NAP PRIS-MGV</strain>
    </source>
</reference>
<proteinExistence type="predicted"/>
<evidence type="ECO:0000313" key="5">
    <source>
        <dbReference type="Proteomes" id="UP000239388"/>
    </source>
</evidence>
<evidence type="ECO:0000313" key="4">
    <source>
        <dbReference type="EMBL" id="PQO33695.1"/>
    </source>
</evidence>
<dbReference type="InterPro" id="IPR011707">
    <property type="entry name" value="Cu-oxidase-like_N"/>
</dbReference>
<dbReference type="Proteomes" id="UP000239388">
    <property type="component" value="Unassembled WGS sequence"/>
</dbReference>
<sequence>MKRRDMLKGVAASVVGSTVVASGQELDPIDERGPFASPTARFKKGSQHVLPDGAFTKPLFLPPVPLPTCVDTFDQLHEKPVFGQEDETKLGHSFHGIAREWGETPKHWEVYGCDPSKMGNEAWDDKRKHFGTIPHYLKHEKPVGNWSGFKPKCYKIPIMESYHPMNLKNDKTARLYSFAGMVPGPTLKMRLGEPVVVRFVNHLEAETSVHLHGGHSPSHSDGFPTFYVLQSKARDYFYPNIVPLYKDEEKGLQPDIGETQSTMWYHDHAMDATAYNVSKGLAAFALFYGDEELKLIHDRVLPGYGPDSCLDPTSVRYDDSRTITAADLKKLEDPQRPGFYANVHEPYRNPFDIPLVLQDKVIDHTTGQVAYDLTSHDGYLGDTFFVNGVPWPRLEVRNRKYRFRILDGSNARVYRLRIMTAEDFEKANQDGITSLDGGMPTDEDSGDFRNQYDKHSQSYLRIGKDSWLWSKALKKQSTVLAMANRADLVVDFGTLAEGLKPGETREFVLVNTMPQFDGRGPKPKLEDGGDPRVLPAPFDIAADPPNDIRETPLVELNRPIGLMKFVVCYGPPRACEGDPAGDCEASVKEGTPLATNHRDIPDAEVVAVREFIFERGKGAWQINGRFYDPFIANAAPRLGGAEEWILRNGGGGWWHPIHIHLESHQLLSYEKDFEADQVVDRAEPPARVQLDLERLKGIVGNLDEVEAKGLHDTQILGPNTVARIRIRTRTWNGPFVFHCHNLEHEDMRMMFNFEPVPGDGHDPNVAPAARTHGNDLTLNGKREQRDQFVGELEWEYAAIPRTPVADAGEEQIPPRPPEGQ</sequence>
<dbReference type="Pfam" id="PF07731">
    <property type="entry name" value="Cu-oxidase_2"/>
    <property type="match status" value="1"/>
</dbReference>
<dbReference type="InterPro" id="IPR008972">
    <property type="entry name" value="Cupredoxin"/>
</dbReference>
<feature type="region of interest" description="Disordered" evidence="1">
    <location>
        <begin position="801"/>
        <end position="820"/>
    </location>
</feature>
<accession>A0A2S8FNC3</accession>
<protein>
    <submittedName>
        <fullName evidence="4">Copper oxidase</fullName>
    </submittedName>
</protein>
<evidence type="ECO:0000256" key="1">
    <source>
        <dbReference type="SAM" id="MobiDB-lite"/>
    </source>
</evidence>
<organism evidence="4 5">
    <name type="scientific">Blastopirellula marina</name>
    <dbReference type="NCBI Taxonomy" id="124"/>
    <lineage>
        <taxon>Bacteria</taxon>
        <taxon>Pseudomonadati</taxon>
        <taxon>Planctomycetota</taxon>
        <taxon>Planctomycetia</taxon>
        <taxon>Pirellulales</taxon>
        <taxon>Pirellulaceae</taxon>
        <taxon>Blastopirellula</taxon>
    </lineage>
</organism>
<dbReference type="GO" id="GO:0016491">
    <property type="term" value="F:oxidoreductase activity"/>
    <property type="evidence" value="ECO:0007669"/>
    <property type="project" value="InterPro"/>
</dbReference>
<dbReference type="Pfam" id="PF07732">
    <property type="entry name" value="Cu-oxidase_3"/>
    <property type="match status" value="1"/>
</dbReference>
<dbReference type="Gene3D" id="2.60.40.420">
    <property type="entry name" value="Cupredoxins - blue copper proteins"/>
    <property type="match status" value="3"/>
</dbReference>
<dbReference type="RefSeq" id="WP_105355363.1">
    <property type="nucleotide sequence ID" value="NZ_PUIB01000017.1"/>
</dbReference>
<feature type="domain" description="Plastocyanin-like" evidence="3">
    <location>
        <begin position="166"/>
        <end position="282"/>
    </location>
</feature>
<dbReference type="SUPFAM" id="SSF49503">
    <property type="entry name" value="Cupredoxins"/>
    <property type="match status" value="2"/>
</dbReference>
<dbReference type="AlphaFoldDB" id="A0A2S8FNC3"/>
<dbReference type="InterPro" id="IPR011706">
    <property type="entry name" value="Cu-oxidase_C"/>
</dbReference>
<name>A0A2S8FNC3_9BACT</name>
<dbReference type="InterPro" id="IPR045087">
    <property type="entry name" value="Cu-oxidase_fam"/>
</dbReference>
<evidence type="ECO:0000259" key="2">
    <source>
        <dbReference type="Pfam" id="PF07731"/>
    </source>
</evidence>
<comment type="caution">
    <text evidence="4">The sequence shown here is derived from an EMBL/GenBank/DDBJ whole genome shotgun (WGS) entry which is preliminary data.</text>
</comment>
<dbReference type="PANTHER" id="PTHR48267:SF1">
    <property type="entry name" value="BILIRUBIN OXIDASE"/>
    <property type="match status" value="1"/>
</dbReference>
<dbReference type="EMBL" id="PUIB01000017">
    <property type="protein sequence ID" value="PQO33695.1"/>
    <property type="molecule type" value="Genomic_DNA"/>
</dbReference>
<dbReference type="PANTHER" id="PTHR48267">
    <property type="entry name" value="CUPREDOXIN SUPERFAMILY PROTEIN"/>
    <property type="match status" value="1"/>
</dbReference>
<gene>
    <name evidence="4" type="ORF">C5Y98_15790</name>
</gene>
<evidence type="ECO:0000259" key="3">
    <source>
        <dbReference type="Pfam" id="PF07732"/>
    </source>
</evidence>
<feature type="domain" description="Plastocyanin-like" evidence="2">
    <location>
        <begin position="623"/>
        <end position="756"/>
    </location>
</feature>
<dbReference type="GO" id="GO:0005507">
    <property type="term" value="F:copper ion binding"/>
    <property type="evidence" value="ECO:0007669"/>
    <property type="project" value="InterPro"/>
</dbReference>
<dbReference type="OrthoDB" id="9757546at2"/>